<keyword evidence="1" id="KW-0812">Transmembrane</keyword>
<reference evidence="2 3" key="1">
    <citation type="submission" date="2019-11" db="EMBL/GenBank/DDBJ databases">
        <title>Epiphytic Pseudomonas syringae from cherry orchards.</title>
        <authorList>
            <person name="Hulin M.T."/>
        </authorList>
    </citation>
    <scope>NUCLEOTIDE SEQUENCE [LARGE SCALE GENOMIC DNA]</scope>
    <source>
        <strain evidence="2 3">PA-6-9F</strain>
    </source>
</reference>
<dbReference type="GeneID" id="55537998"/>
<protein>
    <submittedName>
        <fullName evidence="2">Uncharacterized protein</fullName>
    </submittedName>
</protein>
<comment type="caution">
    <text evidence="2">The sequence shown here is derived from an EMBL/GenBank/DDBJ whole genome shotgun (WGS) entry which is preliminary data.</text>
</comment>
<dbReference type="EMBL" id="WKEW01000040">
    <property type="protein sequence ID" value="MCF5058021.1"/>
    <property type="molecule type" value="Genomic_DNA"/>
</dbReference>
<feature type="transmembrane region" description="Helical" evidence="1">
    <location>
        <begin position="19"/>
        <end position="35"/>
    </location>
</feature>
<keyword evidence="1" id="KW-1133">Transmembrane helix</keyword>
<sequence length="67" mass="7454">MAGKKLEAFREWFTPRKRLWAGVTFLATAAFGPLFYPGLNGYWGCLIGPGAILLGSTWNPQAHDKQQ</sequence>
<keyword evidence="3" id="KW-1185">Reference proteome</keyword>
<proteinExistence type="predicted"/>
<evidence type="ECO:0000256" key="1">
    <source>
        <dbReference type="SAM" id="Phobius"/>
    </source>
</evidence>
<evidence type="ECO:0000313" key="3">
    <source>
        <dbReference type="Proteomes" id="UP000814172"/>
    </source>
</evidence>
<dbReference type="RefSeq" id="WP_092231389.1">
    <property type="nucleotide sequence ID" value="NZ_FNTR01000004.1"/>
</dbReference>
<evidence type="ECO:0000313" key="2">
    <source>
        <dbReference type="EMBL" id="MCF5058021.1"/>
    </source>
</evidence>
<name>A0AAW5AD27_9PSED</name>
<keyword evidence="1" id="KW-0472">Membrane</keyword>
<organism evidence="2 3">
    <name type="scientific">Pseudomonas proteolytica</name>
    <dbReference type="NCBI Taxonomy" id="219574"/>
    <lineage>
        <taxon>Bacteria</taxon>
        <taxon>Pseudomonadati</taxon>
        <taxon>Pseudomonadota</taxon>
        <taxon>Gammaproteobacteria</taxon>
        <taxon>Pseudomonadales</taxon>
        <taxon>Pseudomonadaceae</taxon>
        <taxon>Pseudomonas</taxon>
    </lineage>
</organism>
<dbReference type="Proteomes" id="UP000814172">
    <property type="component" value="Unassembled WGS sequence"/>
</dbReference>
<gene>
    <name evidence="2" type="ORF">GIW75_13780</name>
</gene>
<accession>A0AAW5AD27</accession>
<dbReference type="AlphaFoldDB" id="A0AAW5AD27"/>